<dbReference type="InterPro" id="IPR012480">
    <property type="entry name" value="Hepar_II_III_C"/>
</dbReference>
<dbReference type="Pfam" id="PF07940">
    <property type="entry name" value="Hepar_II_III_C"/>
    <property type="match status" value="1"/>
</dbReference>
<comment type="caution">
    <text evidence="7">The sequence shown here is derived from an EMBL/GenBank/DDBJ whole genome shotgun (WGS) entry which is preliminary data.</text>
</comment>
<organism evidence="7 8">
    <name type="scientific">Paenibacillus cremeus</name>
    <dbReference type="NCBI Taxonomy" id="2163881"/>
    <lineage>
        <taxon>Bacteria</taxon>
        <taxon>Bacillati</taxon>
        <taxon>Bacillota</taxon>
        <taxon>Bacilli</taxon>
        <taxon>Bacillales</taxon>
        <taxon>Paenibacillaceae</taxon>
        <taxon>Paenibacillus</taxon>
    </lineage>
</organism>
<dbReference type="SUPFAM" id="SSF48230">
    <property type="entry name" value="Chondroitin AC/alginate lyase"/>
    <property type="match status" value="1"/>
</dbReference>
<keyword evidence="2" id="KW-0732">Signal</keyword>
<dbReference type="OrthoDB" id="9772435at2"/>
<dbReference type="PANTHER" id="PTHR39210:SF1">
    <property type="entry name" value="HEPARIN-SULFATE LYASE"/>
    <property type="match status" value="1"/>
</dbReference>
<dbReference type="Gene3D" id="2.70.98.70">
    <property type="match status" value="1"/>
</dbReference>
<name>A0A559K6N3_9BACL</name>
<gene>
    <name evidence="7" type="ORF">FPZ49_22410</name>
</gene>
<keyword evidence="8" id="KW-1185">Reference proteome</keyword>
<dbReference type="Proteomes" id="UP000317036">
    <property type="component" value="Unassembled WGS sequence"/>
</dbReference>
<evidence type="ECO:0000256" key="1">
    <source>
        <dbReference type="ARBA" id="ARBA00004418"/>
    </source>
</evidence>
<proteinExistence type="predicted"/>
<evidence type="ECO:0000256" key="3">
    <source>
        <dbReference type="ARBA" id="ARBA00022764"/>
    </source>
</evidence>
<evidence type="ECO:0000313" key="8">
    <source>
        <dbReference type="Proteomes" id="UP000317036"/>
    </source>
</evidence>
<reference evidence="7 8" key="1">
    <citation type="submission" date="2019-07" db="EMBL/GenBank/DDBJ databases">
        <authorList>
            <person name="Kim J."/>
        </authorList>
    </citation>
    <scope>NUCLEOTIDE SEQUENCE [LARGE SCALE GENOMIC DNA]</scope>
    <source>
        <strain evidence="7 8">JC52</strain>
    </source>
</reference>
<dbReference type="Gene3D" id="1.50.10.100">
    <property type="entry name" value="Chondroitin AC/alginate lyase"/>
    <property type="match status" value="1"/>
</dbReference>
<dbReference type="GO" id="GO:0042597">
    <property type="term" value="C:periplasmic space"/>
    <property type="evidence" value="ECO:0007669"/>
    <property type="project" value="UniProtKB-SubCell"/>
</dbReference>
<evidence type="ECO:0000313" key="7">
    <source>
        <dbReference type="EMBL" id="TVY07774.1"/>
    </source>
</evidence>
<keyword evidence="4 7" id="KW-0456">Lyase</keyword>
<sequence>MKIEDKVARYGWAQTALNQLQAELDEAMRVETDIPVEPGGWWHQYVCPEHHSELLFDPHENDASVFTCPHGCKLEGEPYRGAWLVFKHQAMARRALEAAVVYAATKELRYAEWSRSILERYAQQFPLYPVHPDSQPWMLRGRAFHQALTEASWATTLMRAYLLLRDEGVFDKSGLDEPFRLFFSMLEESVAQAREILVEERQKPESNYTAWLNAELACLYALKQDHVKMREIIEGKAGLRHHLTIGVKPDQMEYEGSVYYHVFVLRAYLIAAEMATRLDFSVYDMQGEQGQSFEGMLDALVLLASGSGELPSLHDGPYERVPYSREIAEILEIGMMRYQKPEYIPLLMAVYRTLNEEGARAGLEALLLGEGDGMVDSKPILKPAVCFEASGFVVGRLESSPLAFYTDFGKHGGSHGHFDKLHLTLELQGEWIAPELGMVPYGSALRKEWYAATASHNTVLVGGKSQQPHEGECVSFQQVDGAVYSWLRSREAFEGCTLNRHLYLTKEWLLDWYVVELEEAAEIDWWMHAPVLTASQPNHWRPDEGVLEEQGAYSYVKRRLTWKGEYGALCQTLLEGERGGRVTMSSLAFPTSALTIVQTPGTSKDPSRSFHGLLHRQTGRMAEFVTVYRAGEEPVDIVWLGTDASGNKAVQLHVAGQTWGCALEVEAGIRVSVV</sequence>
<feature type="domain" description="Heparinase II/III-like C-terminal" evidence="6">
    <location>
        <begin position="382"/>
        <end position="467"/>
    </location>
</feature>
<feature type="domain" description="Alginate lyase" evidence="5">
    <location>
        <begin position="89"/>
        <end position="301"/>
    </location>
</feature>
<dbReference type="AlphaFoldDB" id="A0A559K6N3"/>
<dbReference type="EMBL" id="VNJI01000032">
    <property type="protein sequence ID" value="TVY07774.1"/>
    <property type="molecule type" value="Genomic_DNA"/>
</dbReference>
<evidence type="ECO:0000259" key="5">
    <source>
        <dbReference type="Pfam" id="PF05426"/>
    </source>
</evidence>
<dbReference type="InterPro" id="IPR008397">
    <property type="entry name" value="Alginate_lyase_dom"/>
</dbReference>
<evidence type="ECO:0000259" key="6">
    <source>
        <dbReference type="Pfam" id="PF07940"/>
    </source>
</evidence>
<keyword evidence="3" id="KW-0574">Periplasm</keyword>
<evidence type="ECO:0000256" key="2">
    <source>
        <dbReference type="ARBA" id="ARBA00022729"/>
    </source>
</evidence>
<dbReference type="RefSeq" id="WP_144851175.1">
    <property type="nucleotide sequence ID" value="NZ_VNJI01000032.1"/>
</dbReference>
<dbReference type="InterPro" id="IPR008929">
    <property type="entry name" value="Chondroitin_lyas"/>
</dbReference>
<accession>A0A559K6N3</accession>
<protein>
    <submittedName>
        <fullName evidence="7">Alginate lyase family protein</fullName>
    </submittedName>
</protein>
<dbReference type="Pfam" id="PF05426">
    <property type="entry name" value="Alginate_lyase"/>
    <property type="match status" value="1"/>
</dbReference>
<dbReference type="PANTHER" id="PTHR39210">
    <property type="entry name" value="HEPARIN-SULFATE LYASE"/>
    <property type="match status" value="1"/>
</dbReference>
<dbReference type="GO" id="GO:0016829">
    <property type="term" value="F:lyase activity"/>
    <property type="evidence" value="ECO:0007669"/>
    <property type="project" value="UniProtKB-KW"/>
</dbReference>
<comment type="subcellular location">
    <subcellularLocation>
        <location evidence="1">Periplasm</location>
    </subcellularLocation>
</comment>
<evidence type="ECO:0000256" key="4">
    <source>
        <dbReference type="ARBA" id="ARBA00023239"/>
    </source>
</evidence>